<name>A0A840TZN2_9BACT</name>
<gene>
    <name evidence="6" type="ORF">HNQ92_003517</name>
</gene>
<dbReference type="AlphaFoldDB" id="A0A840TZN2"/>
<organism evidence="6 7">
    <name type="scientific">Rhabdobacter roseus</name>
    <dbReference type="NCBI Taxonomy" id="1655419"/>
    <lineage>
        <taxon>Bacteria</taxon>
        <taxon>Pseudomonadati</taxon>
        <taxon>Bacteroidota</taxon>
        <taxon>Cytophagia</taxon>
        <taxon>Cytophagales</taxon>
        <taxon>Cytophagaceae</taxon>
        <taxon>Rhabdobacter</taxon>
    </lineage>
</organism>
<accession>A0A840TZN2</accession>
<keyword evidence="7" id="KW-1185">Reference proteome</keyword>
<evidence type="ECO:0000313" key="7">
    <source>
        <dbReference type="Proteomes" id="UP000557307"/>
    </source>
</evidence>
<dbReference type="Proteomes" id="UP000557307">
    <property type="component" value="Unassembled WGS sequence"/>
</dbReference>
<keyword evidence="3 6" id="KW-0012">Acyltransferase</keyword>
<feature type="transmembrane region" description="Helical" evidence="4">
    <location>
        <begin position="81"/>
        <end position="99"/>
    </location>
</feature>
<dbReference type="RefSeq" id="WP_184175428.1">
    <property type="nucleotide sequence ID" value="NZ_JACHGF010000005.1"/>
</dbReference>
<dbReference type="SUPFAM" id="SSF69593">
    <property type="entry name" value="Glycerol-3-phosphate (1)-acyltransferase"/>
    <property type="match status" value="1"/>
</dbReference>
<evidence type="ECO:0000256" key="2">
    <source>
        <dbReference type="ARBA" id="ARBA00022679"/>
    </source>
</evidence>
<dbReference type="Pfam" id="PF01553">
    <property type="entry name" value="Acyltransferase"/>
    <property type="match status" value="1"/>
</dbReference>
<feature type="transmembrane region" description="Helical" evidence="4">
    <location>
        <begin position="6"/>
        <end position="30"/>
    </location>
</feature>
<evidence type="ECO:0000256" key="1">
    <source>
        <dbReference type="ARBA" id="ARBA00005189"/>
    </source>
</evidence>
<dbReference type="InterPro" id="IPR002123">
    <property type="entry name" value="Plipid/glycerol_acylTrfase"/>
</dbReference>
<keyword evidence="2 6" id="KW-0808">Transferase</keyword>
<dbReference type="GO" id="GO:0006654">
    <property type="term" value="P:phosphatidic acid biosynthetic process"/>
    <property type="evidence" value="ECO:0007669"/>
    <property type="project" value="TreeGrafter"/>
</dbReference>
<sequence>MRFLSLLYTAWCALWLVTLFAILFPFTYLFLQKEAWKPYAHYLNRLWGKLFFPLVGISFAVDYRFRPEPRGTYVFCANHFSYLDIAVMGVILPHYYAFVGKHGVKKVPLFGYMFSKLHIQVDRQKGTSRAYSLSKCLRTLAAGRSVMIFPEGGIASKYPPRLHLPLQKGAFTMAIQRQVPILPITLLTNHQLLPDRPPLRMRPGTVRAVVHEPIETVGLTQADVPTLMEQWRQVVQSTLLAKG</sequence>
<dbReference type="PANTHER" id="PTHR10434">
    <property type="entry name" value="1-ACYL-SN-GLYCEROL-3-PHOSPHATE ACYLTRANSFERASE"/>
    <property type="match status" value="1"/>
</dbReference>
<dbReference type="SMART" id="SM00563">
    <property type="entry name" value="PlsC"/>
    <property type="match status" value="1"/>
</dbReference>
<comment type="caution">
    <text evidence="6">The sequence shown here is derived from an EMBL/GenBank/DDBJ whole genome shotgun (WGS) entry which is preliminary data.</text>
</comment>
<evidence type="ECO:0000256" key="4">
    <source>
        <dbReference type="SAM" id="Phobius"/>
    </source>
</evidence>
<dbReference type="GO" id="GO:0003841">
    <property type="term" value="F:1-acylglycerol-3-phosphate O-acyltransferase activity"/>
    <property type="evidence" value="ECO:0007669"/>
    <property type="project" value="UniProtKB-EC"/>
</dbReference>
<dbReference type="EC" id="2.3.1.51" evidence="6"/>
<feature type="domain" description="Phospholipid/glycerol acyltransferase" evidence="5">
    <location>
        <begin position="73"/>
        <end position="189"/>
    </location>
</feature>
<dbReference type="CDD" id="cd07989">
    <property type="entry name" value="LPLAT_AGPAT-like"/>
    <property type="match status" value="1"/>
</dbReference>
<proteinExistence type="predicted"/>
<dbReference type="EMBL" id="JACHGF010000005">
    <property type="protein sequence ID" value="MBB5285360.1"/>
    <property type="molecule type" value="Genomic_DNA"/>
</dbReference>
<dbReference type="PANTHER" id="PTHR10434:SF11">
    <property type="entry name" value="1-ACYL-SN-GLYCEROL-3-PHOSPHATE ACYLTRANSFERASE"/>
    <property type="match status" value="1"/>
</dbReference>
<keyword evidence="4" id="KW-1133">Transmembrane helix</keyword>
<evidence type="ECO:0000259" key="5">
    <source>
        <dbReference type="SMART" id="SM00563"/>
    </source>
</evidence>
<evidence type="ECO:0000313" key="6">
    <source>
        <dbReference type="EMBL" id="MBB5285360.1"/>
    </source>
</evidence>
<evidence type="ECO:0000256" key="3">
    <source>
        <dbReference type="ARBA" id="ARBA00023315"/>
    </source>
</evidence>
<feature type="transmembrane region" description="Helical" evidence="4">
    <location>
        <begin position="42"/>
        <end position="61"/>
    </location>
</feature>
<reference evidence="6 7" key="1">
    <citation type="submission" date="2020-08" db="EMBL/GenBank/DDBJ databases">
        <title>Genomic Encyclopedia of Type Strains, Phase IV (KMG-IV): sequencing the most valuable type-strain genomes for metagenomic binning, comparative biology and taxonomic classification.</title>
        <authorList>
            <person name="Goeker M."/>
        </authorList>
    </citation>
    <scope>NUCLEOTIDE SEQUENCE [LARGE SCALE GENOMIC DNA]</scope>
    <source>
        <strain evidence="6 7">DSM 105074</strain>
    </source>
</reference>
<keyword evidence="4" id="KW-0472">Membrane</keyword>
<protein>
    <submittedName>
        <fullName evidence="6">1-acyl-sn-glycerol-3-phosphate acyltransferase</fullName>
        <ecNumber evidence="6">2.3.1.51</ecNumber>
    </submittedName>
</protein>
<keyword evidence="4" id="KW-0812">Transmembrane</keyword>
<comment type="pathway">
    <text evidence="1">Lipid metabolism.</text>
</comment>